<dbReference type="EMBL" id="LJGZ01000009">
    <property type="protein sequence ID" value="OEV21686.1"/>
    <property type="molecule type" value="Genomic_DNA"/>
</dbReference>
<reference evidence="1 2" key="1">
    <citation type="journal article" date="2016" name="Front. Microbiol.">
        <title>Comparative Genomics Analysis of Streptomyces Species Reveals Their Adaptation to the Marine Environment and Their Diversity at the Genomic Level.</title>
        <authorList>
            <person name="Tian X."/>
            <person name="Zhang Z."/>
            <person name="Yang T."/>
            <person name="Chen M."/>
            <person name="Li J."/>
            <person name="Chen F."/>
            <person name="Yang J."/>
            <person name="Li W."/>
            <person name="Zhang B."/>
            <person name="Zhang Z."/>
            <person name="Wu J."/>
            <person name="Zhang C."/>
            <person name="Long L."/>
            <person name="Xiao J."/>
        </authorList>
    </citation>
    <scope>NUCLEOTIDE SEQUENCE [LARGE SCALE GENOMIC DNA]</scope>
    <source>
        <strain evidence="1 2">SCSIO M10372</strain>
    </source>
</reference>
<proteinExistence type="predicted"/>
<evidence type="ECO:0000313" key="2">
    <source>
        <dbReference type="Proteomes" id="UP000175971"/>
    </source>
</evidence>
<sequence length="63" mass="6871">MKATETASDGVRAMAMTIKVYEVNGDGVTRVVRPETEVVPLEQPEDTQRFPACECPGCLESVQ</sequence>
<comment type="caution">
    <text evidence="1">The sequence shown here is derived from an EMBL/GenBank/DDBJ whole genome shotgun (WGS) entry which is preliminary data.</text>
</comment>
<name>A0A1E7LZX7_9ACTN</name>
<accession>A0A1E7LZX7</accession>
<gene>
    <name evidence="1" type="ORF">AN221_05540</name>
</gene>
<protein>
    <submittedName>
        <fullName evidence="1">Uncharacterized protein</fullName>
    </submittedName>
</protein>
<evidence type="ECO:0000313" key="1">
    <source>
        <dbReference type="EMBL" id="OEV21686.1"/>
    </source>
</evidence>
<keyword evidence="2" id="KW-1185">Reference proteome</keyword>
<dbReference type="AlphaFoldDB" id="A0A1E7LZX7"/>
<organism evidence="1 2">
    <name type="scientific">Streptomyces nanshensis</name>
    <dbReference type="NCBI Taxonomy" id="518642"/>
    <lineage>
        <taxon>Bacteria</taxon>
        <taxon>Bacillati</taxon>
        <taxon>Actinomycetota</taxon>
        <taxon>Actinomycetes</taxon>
        <taxon>Kitasatosporales</taxon>
        <taxon>Streptomycetaceae</taxon>
        <taxon>Streptomyces</taxon>
    </lineage>
</organism>
<dbReference type="Proteomes" id="UP000175971">
    <property type="component" value="Unassembled WGS sequence"/>
</dbReference>